<proteinExistence type="inferred from homology"/>
<dbReference type="GO" id="GO:0005524">
    <property type="term" value="F:ATP binding"/>
    <property type="evidence" value="ECO:0007669"/>
    <property type="project" value="UniProtKB-KW"/>
</dbReference>
<dbReference type="PRINTS" id="PR00506">
    <property type="entry name" value="D21N6MTFRASE"/>
</dbReference>
<dbReference type="InterPro" id="IPR014851">
    <property type="entry name" value="BCS1_N"/>
</dbReference>
<dbReference type="InterPro" id="IPR057495">
    <property type="entry name" value="AAA_lid_BCS1"/>
</dbReference>
<dbReference type="InterPro" id="IPR002295">
    <property type="entry name" value="N4/N6-MTase_EcoPI_Mod-like"/>
</dbReference>
<evidence type="ECO:0000256" key="4">
    <source>
        <dbReference type="ARBA" id="ARBA00022679"/>
    </source>
</evidence>
<evidence type="ECO:0000256" key="6">
    <source>
        <dbReference type="ARBA" id="ARBA00022692"/>
    </source>
</evidence>
<feature type="domain" description="AAA+ ATPase" evidence="16">
    <location>
        <begin position="204"/>
        <end position="333"/>
    </location>
</feature>
<keyword evidence="12" id="KW-0496">Mitochondrion</keyword>
<dbReference type="Pfam" id="PF00004">
    <property type="entry name" value="AAA"/>
    <property type="match status" value="1"/>
</dbReference>
<dbReference type="SMART" id="SM00382">
    <property type="entry name" value="AAA"/>
    <property type="match status" value="1"/>
</dbReference>
<reference evidence="18" key="1">
    <citation type="submission" date="2022-10" db="EMBL/GenBank/DDBJ databases">
        <authorList>
            <person name="Chen Y."/>
            <person name="Dougan E. K."/>
            <person name="Chan C."/>
            <person name="Rhodes N."/>
            <person name="Thang M."/>
        </authorList>
    </citation>
    <scope>NUCLEOTIDE SEQUENCE</scope>
</reference>
<keyword evidence="8" id="KW-0999">Mitochondrion inner membrane</keyword>
<evidence type="ECO:0000313" key="20">
    <source>
        <dbReference type="Proteomes" id="UP001152797"/>
    </source>
</evidence>
<dbReference type="GO" id="GO:0016887">
    <property type="term" value="F:ATP hydrolysis activity"/>
    <property type="evidence" value="ECO:0007669"/>
    <property type="project" value="InterPro"/>
</dbReference>
<keyword evidence="7" id="KW-0547">Nucleotide-binding</keyword>
<dbReference type="GO" id="GO:0003677">
    <property type="term" value="F:DNA binding"/>
    <property type="evidence" value="ECO:0007669"/>
    <property type="project" value="InterPro"/>
</dbReference>
<dbReference type="Proteomes" id="UP001152797">
    <property type="component" value="Unassembled WGS sequence"/>
</dbReference>
<dbReference type="GO" id="GO:0008170">
    <property type="term" value="F:N-methyltransferase activity"/>
    <property type="evidence" value="ECO:0007669"/>
    <property type="project" value="InterPro"/>
</dbReference>
<dbReference type="Pfam" id="PF25426">
    <property type="entry name" value="AAA_lid_BCS1"/>
    <property type="match status" value="1"/>
</dbReference>
<evidence type="ECO:0000256" key="9">
    <source>
        <dbReference type="ARBA" id="ARBA00022801"/>
    </source>
</evidence>
<evidence type="ECO:0000256" key="5">
    <source>
        <dbReference type="ARBA" id="ARBA00022691"/>
    </source>
</evidence>
<evidence type="ECO:0000313" key="19">
    <source>
        <dbReference type="EMBL" id="CAL4758730.1"/>
    </source>
</evidence>
<evidence type="ECO:0000256" key="8">
    <source>
        <dbReference type="ARBA" id="ARBA00022792"/>
    </source>
</evidence>
<evidence type="ECO:0000256" key="1">
    <source>
        <dbReference type="ARBA" id="ARBA00004434"/>
    </source>
</evidence>
<dbReference type="PROSITE" id="PS00674">
    <property type="entry name" value="AAA"/>
    <property type="match status" value="1"/>
</dbReference>
<keyword evidence="3" id="KW-0489">Methyltransferase</keyword>
<keyword evidence="4" id="KW-0808">Transferase</keyword>
<dbReference type="GO" id="GO:0032259">
    <property type="term" value="P:methylation"/>
    <property type="evidence" value="ECO:0007669"/>
    <property type="project" value="UniProtKB-KW"/>
</dbReference>
<comment type="similarity">
    <text evidence="2">Belongs to the AAA ATPase family. BCS1 subfamily.</text>
</comment>
<dbReference type="InterPro" id="IPR003960">
    <property type="entry name" value="ATPase_AAA_CS"/>
</dbReference>
<feature type="domain" description="BCS1 N-terminal" evidence="17">
    <location>
        <begin position="1"/>
        <end position="173"/>
    </location>
</feature>
<evidence type="ECO:0000256" key="3">
    <source>
        <dbReference type="ARBA" id="ARBA00022603"/>
    </source>
</evidence>
<keyword evidence="11" id="KW-1133">Transmembrane helix</keyword>
<dbReference type="EMBL" id="CAMXCT010000001">
    <property type="protein sequence ID" value="CAI3971418.1"/>
    <property type="molecule type" value="Genomic_DNA"/>
</dbReference>
<dbReference type="SMART" id="SM01024">
    <property type="entry name" value="BCS1_N"/>
    <property type="match status" value="1"/>
</dbReference>
<organism evidence="18">
    <name type="scientific">Cladocopium goreaui</name>
    <dbReference type="NCBI Taxonomy" id="2562237"/>
    <lineage>
        <taxon>Eukaryota</taxon>
        <taxon>Sar</taxon>
        <taxon>Alveolata</taxon>
        <taxon>Dinophyceae</taxon>
        <taxon>Suessiales</taxon>
        <taxon>Symbiodiniaceae</taxon>
        <taxon>Cladocopium</taxon>
    </lineage>
</organism>
<dbReference type="SUPFAM" id="SSF52540">
    <property type="entry name" value="P-loop containing nucleoside triphosphate hydrolases"/>
    <property type="match status" value="1"/>
</dbReference>
<evidence type="ECO:0000256" key="12">
    <source>
        <dbReference type="ARBA" id="ARBA00023128"/>
    </source>
</evidence>
<feature type="compositionally biased region" description="Low complexity" evidence="15">
    <location>
        <begin position="976"/>
        <end position="998"/>
    </location>
</feature>
<dbReference type="InterPro" id="IPR050747">
    <property type="entry name" value="Mitochondrial_chaperone_BCS1"/>
</dbReference>
<evidence type="ECO:0000256" key="13">
    <source>
        <dbReference type="ARBA" id="ARBA00023136"/>
    </source>
</evidence>
<dbReference type="InterPro" id="IPR003593">
    <property type="entry name" value="AAA+_ATPase"/>
</dbReference>
<dbReference type="InterPro" id="IPR029063">
    <property type="entry name" value="SAM-dependent_MTases_sf"/>
</dbReference>
<comment type="caution">
    <text evidence="18">The sequence shown here is derived from an EMBL/GenBank/DDBJ whole genome shotgun (WGS) entry which is preliminary data.</text>
</comment>
<comment type="subcellular location">
    <subcellularLocation>
        <location evidence="1">Mitochondrion inner membrane</location>
        <topology evidence="1">Single-pass membrane protein</topology>
    </subcellularLocation>
</comment>
<protein>
    <submittedName>
        <fullName evidence="19">Probable mitochondrial chaperone bcs1 (BCS1-like protein)</fullName>
    </submittedName>
</protein>
<dbReference type="GO" id="GO:0005743">
    <property type="term" value="C:mitochondrial inner membrane"/>
    <property type="evidence" value="ECO:0007669"/>
    <property type="project" value="UniProtKB-SubCell"/>
</dbReference>
<feature type="compositionally biased region" description="Basic residues" evidence="15">
    <location>
        <begin position="1049"/>
        <end position="1060"/>
    </location>
</feature>
<dbReference type="Gene3D" id="3.40.50.300">
    <property type="entry name" value="P-loop containing nucleotide triphosphate hydrolases"/>
    <property type="match status" value="1"/>
</dbReference>
<keyword evidence="5" id="KW-0949">S-adenosyl-L-methionine</keyword>
<dbReference type="OrthoDB" id="10251412at2759"/>
<feature type="region of interest" description="Disordered" evidence="15">
    <location>
        <begin position="970"/>
        <end position="1060"/>
    </location>
</feature>
<dbReference type="PANTHER" id="PTHR23070">
    <property type="entry name" value="BCS1 AAA-TYPE ATPASE"/>
    <property type="match status" value="1"/>
</dbReference>
<evidence type="ECO:0000259" key="16">
    <source>
        <dbReference type="SMART" id="SM00382"/>
    </source>
</evidence>
<dbReference type="InterPro" id="IPR003959">
    <property type="entry name" value="ATPase_AAA_core"/>
</dbReference>
<reference evidence="19 20" key="2">
    <citation type="submission" date="2024-05" db="EMBL/GenBank/DDBJ databases">
        <authorList>
            <person name="Chen Y."/>
            <person name="Shah S."/>
            <person name="Dougan E. K."/>
            <person name="Thang M."/>
            <person name="Chan C."/>
        </authorList>
    </citation>
    <scope>NUCLEOTIDE SEQUENCE [LARGE SCALE GENOMIC DNA]</scope>
</reference>
<dbReference type="EMBL" id="CAMXCT020000001">
    <property type="protein sequence ID" value="CAL1124793.1"/>
    <property type="molecule type" value="Genomic_DNA"/>
</dbReference>
<dbReference type="SUPFAM" id="SSF53335">
    <property type="entry name" value="S-adenosyl-L-methionine-dependent methyltransferases"/>
    <property type="match status" value="1"/>
</dbReference>
<name>A0A9P1FD09_9DINO</name>
<sequence>MVMGAAMHYCKAIPTRIWRYVKTRFILELDVPDREEAYQWINHWLAEQPYSLNRARLLTVVTGKTRRRDPDEESAKFILCPAPGNHWFFYKNRLVRLFRERKDDAGEGKITMGIRENFTIQMFSRNRELVKELLLEARESFHPSKKSHTKVYVNSHYDWDLAAKKRKRPIDSIILPNGLMEELIGRVQRFKDQESWYHDCGIPYRLGILLEGPPGSGKSSVVSGLASHFDMDVATLNLASGFMEDANLQSLLTNLPHNSILLIEDIDCVFHAREKKEKSGAGVTFSGLLNAIDGISAGEKRILVMTTNHPEKLDPALIRPGRADIRYRIDHPSHEQVSRLYERFYGSSGNEFASAIKHFDRTSMAALQGHFTRYKDRPKKALKRVNEVYHEFDCVFADPPDGIGLAYDEFNDKISEADYRVLLARWLERFCELAPTVWISFNARWTAIFGGIVDEFLTLNPDWDFKPFVQVFTFGQNCKTDSGNGHRPLWRFMHKHAPLYPDAIKVPSWRELNGDPRAAKGGRVPLDFWDFPRVTGNSKQRRKWHKTQLNEGLVERALKMTTKEGDRVLDPFGGTGTTMRVCKRIKRQCTLIEISSGYCDHIAEEHGLKVRLFDAAGRQWKQGEVKNFPRKRLLGWDLLYRSAARPSHNSFRANRPPIRTQTGESSMIHDFMGREIKANDTIVYPVRRGSEMWMCEMRVTQVTKDYIKGYNPTGRINTIRNLKNVVKVERSPMTSDFDLFLAGVLVGVLLGVAIMQMFSGHSESKEEQPESPHESGFVECFICTHRFNQSRPDTPKVTSYEQRSLPIPALVHQDLPLASLASSVRTEIPVKIRGQHAKTAKTWFSECGHYRITWKSEVEGVQIIPCYHACVRVVGERWDFVGRRGTYRTLNAAKSACEKHFKVWGDCLSRAAGPYKGRADAIRAMALKSRAGKGVETSTMLANLPVWVEAEADSEVLETVKEILWPQKNRNGRGVTSKTSESESSTTSPTTEGSTQTSGPAYDAEPTDTPPTINSASATALSAESQERIDAPVKAPKKRAKRSTTAGSKRTKKRKKTTKN</sequence>
<feature type="compositionally biased region" description="Polar residues" evidence="15">
    <location>
        <begin position="1010"/>
        <end position="1024"/>
    </location>
</feature>
<dbReference type="Gene3D" id="3.40.50.150">
    <property type="entry name" value="Vaccinia Virus protein VP39"/>
    <property type="match status" value="1"/>
</dbReference>
<evidence type="ECO:0000256" key="2">
    <source>
        <dbReference type="ARBA" id="ARBA00007448"/>
    </source>
</evidence>
<gene>
    <name evidence="18" type="ORF">C1SCF055_LOCUS8</name>
</gene>
<keyword evidence="20" id="KW-1185">Reference proteome</keyword>
<dbReference type="InterPro" id="IPR027417">
    <property type="entry name" value="P-loop_NTPase"/>
</dbReference>
<dbReference type="Pfam" id="PF01555">
    <property type="entry name" value="N6_N4_Mtase"/>
    <property type="match status" value="1"/>
</dbReference>
<evidence type="ECO:0000256" key="10">
    <source>
        <dbReference type="ARBA" id="ARBA00022840"/>
    </source>
</evidence>
<evidence type="ECO:0000313" key="18">
    <source>
        <dbReference type="EMBL" id="CAI3971418.1"/>
    </source>
</evidence>
<accession>A0A9P1FD09</accession>
<evidence type="ECO:0000259" key="17">
    <source>
        <dbReference type="SMART" id="SM01024"/>
    </source>
</evidence>
<dbReference type="EMBL" id="CAMXCT030000001">
    <property type="protein sequence ID" value="CAL4758730.1"/>
    <property type="molecule type" value="Genomic_DNA"/>
</dbReference>
<keyword evidence="10" id="KW-0067">ATP-binding</keyword>
<comment type="catalytic activity">
    <reaction evidence="14">
        <text>ATP + H2O = ADP + phosphate + H(+)</text>
        <dbReference type="Rhea" id="RHEA:13065"/>
        <dbReference type="ChEBI" id="CHEBI:15377"/>
        <dbReference type="ChEBI" id="CHEBI:15378"/>
        <dbReference type="ChEBI" id="CHEBI:30616"/>
        <dbReference type="ChEBI" id="CHEBI:43474"/>
        <dbReference type="ChEBI" id="CHEBI:456216"/>
    </reaction>
    <physiologicalReaction direction="left-to-right" evidence="14">
        <dbReference type="Rhea" id="RHEA:13066"/>
    </physiologicalReaction>
</comment>
<keyword evidence="9" id="KW-0378">Hydrolase</keyword>
<evidence type="ECO:0000256" key="7">
    <source>
        <dbReference type="ARBA" id="ARBA00022741"/>
    </source>
</evidence>
<keyword evidence="6" id="KW-0812">Transmembrane</keyword>
<evidence type="ECO:0000256" key="14">
    <source>
        <dbReference type="ARBA" id="ARBA00048778"/>
    </source>
</evidence>
<evidence type="ECO:0000256" key="11">
    <source>
        <dbReference type="ARBA" id="ARBA00022989"/>
    </source>
</evidence>
<dbReference type="AlphaFoldDB" id="A0A9P1FD09"/>
<dbReference type="InterPro" id="IPR002941">
    <property type="entry name" value="DNA_methylase_N4/N6"/>
</dbReference>
<evidence type="ECO:0000256" key="15">
    <source>
        <dbReference type="SAM" id="MobiDB-lite"/>
    </source>
</evidence>
<keyword evidence="13" id="KW-0472">Membrane</keyword>
<dbReference type="Pfam" id="PF08740">
    <property type="entry name" value="BCS1_N"/>
    <property type="match status" value="1"/>
</dbReference>